<keyword evidence="1" id="KW-0732">Signal</keyword>
<sequence length="80" mass="8579">MRGICVLNTALDLAAAALWTEWGMGEAKWGQYTVMCVTSSDGLLSMGFVSEGAEVVFSGAFEDAMGWSWRGVMKAGYCVL</sequence>
<organism evidence="2 3">
    <name type="scientific">Eimeria acervulina</name>
    <name type="common">Coccidian parasite</name>
    <dbReference type="NCBI Taxonomy" id="5801"/>
    <lineage>
        <taxon>Eukaryota</taxon>
        <taxon>Sar</taxon>
        <taxon>Alveolata</taxon>
        <taxon>Apicomplexa</taxon>
        <taxon>Conoidasida</taxon>
        <taxon>Coccidia</taxon>
        <taxon>Eucoccidiorida</taxon>
        <taxon>Eimeriorina</taxon>
        <taxon>Eimeriidae</taxon>
        <taxon>Eimeria</taxon>
    </lineage>
</organism>
<dbReference type="AlphaFoldDB" id="U6GTQ6"/>
<dbReference type="EMBL" id="HG672974">
    <property type="protein sequence ID" value="CDI82957.1"/>
    <property type="molecule type" value="Genomic_DNA"/>
</dbReference>
<feature type="chain" id="PRO_5004671614" evidence="1">
    <location>
        <begin position="17"/>
        <end position="80"/>
    </location>
</feature>
<reference evidence="2" key="1">
    <citation type="submission" date="2013-10" db="EMBL/GenBank/DDBJ databases">
        <title>Genomic analysis of the causative agents of coccidiosis in chickens.</title>
        <authorList>
            <person name="Reid A.J."/>
            <person name="Blake D."/>
            <person name="Billington K."/>
            <person name="Browne H."/>
            <person name="Dunn M."/>
            <person name="Hung S."/>
            <person name="Kawahara F."/>
            <person name="Miranda-Saavedra D."/>
            <person name="Mourier T."/>
            <person name="Nagra H."/>
            <person name="Otto T.D."/>
            <person name="Rawlings N."/>
            <person name="Sanchez A."/>
            <person name="Sanders M."/>
            <person name="Subramaniam C."/>
            <person name="Tay Y."/>
            <person name="Dear P."/>
            <person name="Doerig C."/>
            <person name="Gruber A."/>
            <person name="Parkinson J."/>
            <person name="Shirley M."/>
            <person name="Wan K.L."/>
            <person name="Berriman M."/>
            <person name="Tomley F."/>
            <person name="Pain A."/>
        </authorList>
    </citation>
    <scope>NUCLEOTIDE SEQUENCE</scope>
    <source>
        <strain evidence="2">Houghton</strain>
    </source>
</reference>
<proteinExistence type="predicted"/>
<evidence type="ECO:0000256" key="1">
    <source>
        <dbReference type="SAM" id="SignalP"/>
    </source>
</evidence>
<gene>
    <name evidence="2" type="ORF">EAH_00068010</name>
</gene>
<evidence type="ECO:0000313" key="2">
    <source>
        <dbReference type="EMBL" id="CDI82957.1"/>
    </source>
</evidence>
<protein>
    <submittedName>
        <fullName evidence="2">Uncharacterized protein</fullName>
    </submittedName>
</protein>
<reference evidence="2" key="2">
    <citation type="submission" date="2013-10" db="EMBL/GenBank/DDBJ databases">
        <authorList>
            <person name="Aslett M."/>
        </authorList>
    </citation>
    <scope>NUCLEOTIDE SEQUENCE</scope>
    <source>
        <strain evidence="2">Houghton</strain>
    </source>
</reference>
<feature type="non-terminal residue" evidence="2">
    <location>
        <position position="80"/>
    </location>
</feature>
<accession>U6GTQ6</accession>
<feature type="signal peptide" evidence="1">
    <location>
        <begin position="1"/>
        <end position="16"/>
    </location>
</feature>
<evidence type="ECO:0000313" key="3">
    <source>
        <dbReference type="Proteomes" id="UP000018050"/>
    </source>
</evidence>
<keyword evidence="3" id="KW-1185">Reference proteome</keyword>
<dbReference type="RefSeq" id="XP_013247820.1">
    <property type="nucleotide sequence ID" value="XM_013392366.1"/>
</dbReference>
<dbReference type="GeneID" id="25274871"/>
<dbReference type="VEuPathDB" id="ToxoDB:EAH_00068010"/>
<dbReference type="Proteomes" id="UP000018050">
    <property type="component" value="Unassembled WGS sequence"/>
</dbReference>
<name>U6GTQ6_EIMAC</name>